<dbReference type="Proteomes" id="UP001515480">
    <property type="component" value="Unassembled WGS sequence"/>
</dbReference>
<dbReference type="PANTHER" id="PTHR46138">
    <property type="entry name" value="PROTEIN DR1"/>
    <property type="match status" value="1"/>
</dbReference>
<dbReference type="InterPro" id="IPR003958">
    <property type="entry name" value="CBFA_NFYB_domain"/>
</dbReference>
<gene>
    <name evidence="4" type="ORF">AB1Y20_010435</name>
</gene>
<evidence type="ECO:0000256" key="1">
    <source>
        <dbReference type="ARBA" id="ARBA00004123"/>
    </source>
</evidence>
<accession>A0AB34IPI9</accession>
<evidence type="ECO:0000256" key="2">
    <source>
        <dbReference type="ARBA" id="ARBA00023242"/>
    </source>
</evidence>
<dbReference type="GO" id="GO:0046982">
    <property type="term" value="F:protein heterodimerization activity"/>
    <property type="evidence" value="ECO:0007669"/>
    <property type="project" value="InterPro"/>
</dbReference>
<comment type="caution">
    <text evidence="4">The sequence shown here is derived from an EMBL/GenBank/DDBJ whole genome shotgun (WGS) entry which is preliminary data.</text>
</comment>
<comment type="subcellular location">
    <subcellularLocation>
        <location evidence="1">Nucleus</location>
    </subcellularLocation>
</comment>
<organism evidence="4 5">
    <name type="scientific">Prymnesium parvum</name>
    <name type="common">Toxic golden alga</name>
    <dbReference type="NCBI Taxonomy" id="97485"/>
    <lineage>
        <taxon>Eukaryota</taxon>
        <taxon>Haptista</taxon>
        <taxon>Haptophyta</taxon>
        <taxon>Prymnesiophyceae</taxon>
        <taxon>Prymnesiales</taxon>
        <taxon>Prymnesiaceae</taxon>
        <taxon>Prymnesium</taxon>
    </lineage>
</organism>
<dbReference type="GO" id="GO:0000122">
    <property type="term" value="P:negative regulation of transcription by RNA polymerase II"/>
    <property type="evidence" value="ECO:0007669"/>
    <property type="project" value="InterPro"/>
</dbReference>
<dbReference type="Gene3D" id="1.10.20.10">
    <property type="entry name" value="Histone, subunit A"/>
    <property type="match status" value="1"/>
</dbReference>
<name>A0AB34IPI9_PRYPA</name>
<evidence type="ECO:0000259" key="3">
    <source>
        <dbReference type="Pfam" id="PF00808"/>
    </source>
</evidence>
<proteinExistence type="predicted"/>
<dbReference type="Pfam" id="PF00808">
    <property type="entry name" value="CBFD_NFYB_HMF"/>
    <property type="match status" value="1"/>
</dbReference>
<sequence length="100" mass="10854">MAELGLPRAAVCSLVDEHLPAGLRCSPEAKECVRSCLEEVLQMLTAQANDASMKEKKNTISERHVHQAVEELGLAERLPSLAAMCSAEVPPRKKKKISSS</sequence>
<keyword evidence="5" id="KW-1185">Reference proteome</keyword>
<dbReference type="InterPro" id="IPR042225">
    <property type="entry name" value="Ncb2"/>
</dbReference>
<dbReference type="GO" id="GO:0017054">
    <property type="term" value="C:negative cofactor 2 complex"/>
    <property type="evidence" value="ECO:0007669"/>
    <property type="project" value="InterPro"/>
</dbReference>
<dbReference type="InterPro" id="IPR009072">
    <property type="entry name" value="Histone-fold"/>
</dbReference>
<dbReference type="PANTHER" id="PTHR46138:SF1">
    <property type="entry name" value="PROTEIN DR1"/>
    <property type="match status" value="1"/>
</dbReference>
<keyword evidence="2" id="KW-0539">Nucleus</keyword>
<dbReference type="EMBL" id="JBGBPQ010000020">
    <property type="protein sequence ID" value="KAL1504020.1"/>
    <property type="molecule type" value="Genomic_DNA"/>
</dbReference>
<evidence type="ECO:0000313" key="4">
    <source>
        <dbReference type="EMBL" id="KAL1504020.1"/>
    </source>
</evidence>
<feature type="domain" description="Transcription factor CBF/NF-Y/archaeal histone" evidence="3">
    <location>
        <begin position="6"/>
        <end position="69"/>
    </location>
</feature>
<dbReference type="GO" id="GO:0051123">
    <property type="term" value="P:RNA polymerase II preinitiation complex assembly"/>
    <property type="evidence" value="ECO:0007669"/>
    <property type="project" value="TreeGrafter"/>
</dbReference>
<dbReference type="GO" id="GO:0016251">
    <property type="term" value="F:RNA polymerase II general transcription initiation factor activity"/>
    <property type="evidence" value="ECO:0007669"/>
    <property type="project" value="TreeGrafter"/>
</dbReference>
<dbReference type="SUPFAM" id="SSF47113">
    <property type="entry name" value="Histone-fold"/>
    <property type="match status" value="1"/>
</dbReference>
<protein>
    <recommendedName>
        <fullName evidence="3">Transcription factor CBF/NF-Y/archaeal histone domain-containing protein</fullName>
    </recommendedName>
</protein>
<reference evidence="4 5" key="1">
    <citation type="journal article" date="2024" name="Science">
        <title>Giant polyketide synthase enzymes in the biosynthesis of giant marine polyether toxins.</title>
        <authorList>
            <person name="Fallon T.R."/>
            <person name="Shende V.V."/>
            <person name="Wierzbicki I.H."/>
            <person name="Pendleton A.L."/>
            <person name="Watervoot N.F."/>
            <person name="Auber R.P."/>
            <person name="Gonzalez D.J."/>
            <person name="Wisecaver J.H."/>
            <person name="Moore B.S."/>
        </authorList>
    </citation>
    <scope>NUCLEOTIDE SEQUENCE [LARGE SCALE GENOMIC DNA]</scope>
    <source>
        <strain evidence="4 5">12B1</strain>
    </source>
</reference>
<dbReference type="AlphaFoldDB" id="A0AB34IPI9"/>
<evidence type="ECO:0000313" key="5">
    <source>
        <dbReference type="Proteomes" id="UP001515480"/>
    </source>
</evidence>
<dbReference type="GO" id="GO:0017025">
    <property type="term" value="F:TBP-class protein binding"/>
    <property type="evidence" value="ECO:0007669"/>
    <property type="project" value="TreeGrafter"/>
</dbReference>